<dbReference type="InterPro" id="IPR057326">
    <property type="entry name" value="KR_dom"/>
</dbReference>
<evidence type="ECO:0000313" key="6">
    <source>
        <dbReference type="Proteomes" id="UP001595528"/>
    </source>
</evidence>
<dbReference type="Gene3D" id="3.40.50.720">
    <property type="entry name" value="NAD(P)-binding Rossmann-like Domain"/>
    <property type="match status" value="1"/>
</dbReference>
<sequence>MSETTGESVWITGAGSGIGRAVALRFLRAGATVLASGRDPDPLQTLAADAGVAPESVAVHAVDVTDRAAVHQAVADMQVRAGPVDRVILNAGTYQPVEADSFDAAAFDRQFAVNVGGVVNCLEAIVPAMRARGAGQIALVGSLSGYRGLRRASAYGASKAAVMRIAESLRQDQAAAGIDVRLVSPGFVRTPLTDRNDFEMPFLVEAEDAAERIYRGLVHGRGFEIAFPRRLAWPVRLASMLPYGLYFSMMRRVTG</sequence>
<protein>
    <submittedName>
        <fullName evidence="5">SDR family NAD(P)-dependent oxidoreductase</fullName>
        <ecNumber evidence="5">1.-.-.-</ecNumber>
    </submittedName>
</protein>
<evidence type="ECO:0000256" key="1">
    <source>
        <dbReference type="ARBA" id="ARBA00006484"/>
    </source>
</evidence>
<evidence type="ECO:0000256" key="3">
    <source>
        <dbReference type="RuleBase" id="RU000363"/>
    </source>
</evidence>
<organism evidence="5 6">
    <name type="scientific">Marinibaculum pumilum</name>
    <dbReference type="NCBI Taxonomy" id="1766165"/>
    <lineage>
        <taxon>Bacteria</taxon>
        <taxon>Pseudomonadati</taxon>
        <taxon>Pseudomonadota</taxon>
        <taxon>Alphaproteobacteria</taxon>
        <taxon>Rhodospirillales</taxon>
        <taxon>Rhodospirillaceae</taxon>
        <taxon>Marinibaculum</taxon>
    </lineage>
</organism>
<dbReference type="RefSeq" id="WP_379898814.1">
    <property type="nucleotide sequence ID" value="NZ_JBHRTR010000015.1"/>
</dbReference>
<dbReference type="GO" id="GO:0016491">
    <property type="term" value="F:oxidoreductase activity"/>
    <property type="evidence" value="ECO:0007669"/>
    <property type="project" value="UniProtKB-KW"/>
</dbReference>
<keyword evidence="6" id="KW-1185">Reference proteome</keyword>
<dbReference type="InterPro" id="IPR002347">
    <property type="entry name" value="SDR_fam"/>
</dbReference>
<dbReference type="PROSITE" id="PS00061">
    <property type="entry name" value="ADH_SHORT"/>
    <property type="match status" value="1"/>
</dbReference>
<dbReference type="PANTHER" id="PTHR44196">
    <property type="entry name" value="DEHYDROGENASE/REDUCTASE SDR FAMILY MEMBER 7B"/>
    <property type="match status" value="1"/>
</dbReference>
<dbReference type="EMBL" id="JBHRTR010000015">
    <property type="protein sequence ID" value="MFC3226706.1"/>
    <property type="molecule type" value="Genomic_DNA"/>
</dbReference>
<accession>A0ABV7KWS7</accession>
<feature type="domain" description="Ketoreductase" evidence="4">
    <location>
        <begin position="7"/>
        <end position="191"/>
    </location>
</feature>
<dbReference type="Proteomes" id="UP001595528">
    <property type="component" value="Unassembled WGS sequence"/>
</dbReference>
<keyword evidence="2 5" id="KW-0560">Oxidoreductase</keyword>
<comment type="similarity">
    <text evidence="1 3">Belongs to the short-chain dehydrogenases/reductases (SDR) family.</text>
</comment>
<dbReference type="InterPro" id="IPR036291">
    <property type="entry name" value="NAD(P)-bd_dom_sf"/>
</dbReference>
<dbReference type="InterPro" id="IPR020904">
    <property type="entry name" value="Sc_DH/Rdtase_CS"/>
</dbReference>
<gene>
    <name evidence="5" type="ORF">ACFOGJ_05650</name>
</gene>
<reference evidence="6" key="1">
    <citation type="journal article" date="2019" name="Int. J. Syst. Evol. Microbiol.">
        <title>The Global Catalogue of Microorganisms (GCM) 10K type strain sequencing project: providing services to taxonomists for standard genome sequencing and annotation.</title>
        <authorList>
            <consortium name="The Broad Institute Genomics Platform"/>
            <consortium name="The Broad Institute Genome Sequencing Center for Infectious Disease"/>
            <person name="Wu L."/>
            <person name="Ma J."/>
        </authorList>
    </citation>
    <scope>NUCLEOTIDE SEQUENCE [LARGE SCALE GENOMIC DNA]</scope>
    <source>
        <strain evidence="6">KCTC 42964</strain>
    </source>
</reference>
<evidence type="ECO:0000313" key="5">
    <source>
        <dbReference type="EMBL" id="MFC3226706.1"/>
    </source>
</evidence>
<dbReference type="SMART" id="SM00822">
    <property type="entry name" value="PKS_KR"/>
    <property type="match status" value="1"/>
</dbReference>
<proteinExistence type="inferred from homology"/>
<dbReference type="Pfam" id="PF00106">
    <property type="entry name" value="adh_short"/>
    <property type="match status" value="1"/>
</dbReference>
<dbReference type="EC" id="1.-.-.-" evidence="5"/>
<name>A0ABV7KWS7_9PROT</name>
<evidence type="ECO:0000256" key="2">
    <source>
        <dbReference type="ARBA" id="ARBA00023002"/>
    </source>
</evidence>
<dbReference type="SUPFAM" id="SSF51735">
    <property type="entry name" value="NAD(P)-binding Rossmann-fold domains"/>
    <property type="match status" value="1"/>
</dbReference>
<dbReference type="PRINTS" id="PR00081">
    <property type="entry name" value="GDHRDH"/>
</dbReference>
<dbReference type="PANTHER" id="PTHR44196:SF1">
    <property type="entry name" value="DEHYDROGENASE_REDUCTASE SDR FAMILY MEMBER 7B"/>
    <property type="match status" value="1"/>
</dbReference>
<evidence type="ECO:0000259" key="4">
    <source>
        <dbReference type="SMART" id="SM00822"/>
    </source>
</evidence>
<comment type="caution">
    <text evidence="5">The sequence shown here is derived from an EMBL/GenBank/DDBJ whole genome shotgun (WGS) entry which is preliminary data.</text>
</comment>
<dbReference type="PRINTS" id="PR00080">
    <property type="entry name" value="SDRFAMILY"/>
</dbReference>